<dbReference type="PROSITE" id="PS50893">
    <property type="entry name" value="ABC_TRANSPORTER_2"/>
    <property type="match status" value="1"/>
</dbReference>
<dbReference type="Proteomes" id="UP000473699">
    <property type="component" value="Unassembled WGS sequence"/>
</dbReference>
<dbReference type="InterPro" id="IPR003593">
    <property type="entry name" value="AAA+_ATPase"/>
</dbReference>
<dbReference type="SMART" id="SM00382">
    <property type="entry name" value="AAA"/>
    <property type="match status" value="1"/>
</dbReference>
<name>A0A6L5YD68_9BACT</name>
<dbReference type="AlphaFoldDB" id="A0A6L5YD68"/>
<evidence type="ECO:0000256" key="2">
    <source>
        <dbReference type="ARBA" id="ARBA00005417"/>
    </source>
</evidence>
<comment type="caution">
    <text evidence="10">The sequence shown here is derived from an EMBL/GenBank/DDBJ whole genome shotgun (WGS) entry which is preliminary data.</text>
</comment>
<dbReference type="PANTHER" id="PTHR43553:SF24">
    <property type="entry name" value="ENERGY-COUPLING FACTOR TRANSPORTER ATP-BINDING PROTEIN ECFA1"/>
    <property type="match status" value="1"/>
</dbReference>
<evidence type="ECO:0000259" key="9">
    <source>
        <dbReference type="PROSITE" id="PS50893"/>
    </source>
</evidence>
<dbReference type="PANTHER" id="PTHR43553">
    <property type="entry name" value="HEAVY METAL TRANSPORTER"/>
    <property type="match status" value="1"/>
</dbReference>
<dbReference type="InterPro" id="IPR015856">
    <property type="entry name" value="ABC_transpr_CbiO/EcfA_su"/>
</dbReference>
<proteinExistence type="inferred from homology"/>
<protein>
    <submittedName>
        <fullName evidence="10">ATP-binding cassette domain-containing protein</fullName>
    </submittedName>
</protein>
<dbReference type="InterPro" id="IPR027417">
    <property type="entry name" value="P-loop_NTPase"/>
</dbReference>
<feature type="domain" description="ABC transporter" evidence="9">
    <location>
        <begin position="2"/>
        <end position="244"/>
    </location>
</feature>
<evidence type="ECO:0000256" key="8">
    <source>
        <dbReference type="ARBA" id="ARBA00023136"/>
    </source>
</evidence>
<comment type="subcellular location">
    <subcellularLocation>
        <location evidence="1">Cell membrane</location>
    </subcellularLocation>
</comment>
<keyword evidence="7" id="KW-1278">Translocase</keyword>
<dbReference type="CDD" id="cd03225">
    <property type="entry name" value="ABC_cobalt_CbiO_domain1"/>
    <property type="match status" value="1"/>
</dbReference>
<evidence type="ECO:0000256" key="1">
    <source>
        <dbReference type="ARBA" id="ARBA00004236"/>
    </source>
</evidence>
<dbReference type="GO" id="GO:0043190">
    <property type="term" value="C:ATP-binding cassette (ABC) transporter complex"/>
    <property type="evidence" value="ECO:0007669"/>
    <property type="project" value="TreeGrafter"/>
</dbReference>
<reference evidence="10 11" key="1">
    <citation type="submission" date="2019-08" db="EMBL/GenBank/DDBJ databases">
        <title>In-depth cultivation of the pig gut microbiome towards novel bacterial diversity and tailored functional studies.</title>
        <authorList>
            <person name="Wylensek D."/>
            <person name="Hitch T.C.A."/>
            <person name="Clavel T."/>
        </authorList>
    </citation>
    <scope>NUCLEOTIDE SEQUENCE [LARGE SCALE GENOMIC DNA]</scope>
    <source>
        <strain evidence="10 11">SM-530-WT-4B</strain>
    </source>
</reference>
<evidence type="ECO:0000313" key="11">
    <source>
        <dbReference type="Proteomes" id="UP000473699"/>
    </source>
</evidence>
<keyword evidence="4" id="KW-1003">Cell membrane</keyword>
<keyword evidence="6 10" id="KW-0067">ATP-binding</keyword>
<accession>A0A6L5YD68</accession>
<keyword evidence="5" id="KW-0547">Nucleotide-binding</keyword>
<keyword evidence="8" id="KW-0472">Membrane</keyword>
<evidence type="ECO:0000256" key="3">
    <source>
        <dbReference type="ARBA" id="ARBA00022448"/>
    </source>
</evidence>
<evidence type="ECO:0000256" key="4">
    <source>
        <dbReference type="ARBA" id="ARBA00022475"/>
    </source>
</evidence>
<comment type="similarity">
    <text evidence="2">Belongs to the ABC transporter superfamily.</text>
</comment>
<dbReference type="InterPro" id="IPR050095">
    <property type="entry name" value="ECF_ABC_transporter_ATP-bd"/>
</dbReference>
<dbReference type="InterPro" id="IPR003439">
    <property type="entry name" value="ABC_transporter-like_ATP-bd"/>
</dbReference>
<dbReference type="Pfam" id="PF00005">
    <property type="entry name" value="ABC_tran"/>
    <property type="match status" value="1"/>
</dbReference>
<dbReference type="EMBL" id="VUNH01000008">
    <property type="protein sequence ID" value="MST56043.1"/>
    <property type="molecule type" value="Genomic_DNA"/>
</dbReference>
<sequence>MICLKDLTYRYPTRRGDRDTARRAALDGISLDIPSGCFMAVLGPNGSGKSTLARHLNALLLPSSGAALVDGLDTADAGCLWRIRDAVGMVFQNPDNQIVGATVEEDAAFGPECRGLEPAEIRRRVTGSLEAMALADKRAAATSRLSGGEKQRAAAAGAVACLPSCLALDEPTAMLDPRARRELMAPLHRLNRERGVTVVLITHHPDEAAGADVVALMERGGVLKRGTSAEVLGDAEAMRRAGMELPPAAELARRLRRRGWAFRLSVLSEDEFVAQT</sequence>
<evidence type="ECO:0000256" key="7">
    <source>
        <dbReference type="ARBA" id="ARBA00022967"/>
    </source>
</evidence>
<dbReference type="RefSeq" id="WP_154529128.1">
    <property type="nucleotide sequence ID" value="NZ_VUNH01000008.1"/>
</dbReference>
<keyword evidence="3" id="KW-0813">Transport</keyword>
<dbReference type="GO" id="GO:0016887">
    <property type="term" value="F:ATP hydrolysis activity"/>
    <property type="evidence" value="ECO:0007669"/>
    <property type="project" value="InterPro"/>
</dbReference>
<dbReference type="SUPFAM" id="SSF52540">
    <property type="entry name" value="P-loop containing nucleoside triphosphate hydrolases"/>
    <property type="match status" value="1"/>
</dbReference>
<dbReference type="GO" id="GO:0042626">
    <property type="term" value="F:ATPase-coupled transmembrane transporter activity"/>
    <property type="evidence" value="ECO:0007669"/>
    <property type="project" value="TreeGrafter"/>
</dbReference>
<dbReference type="Gene3D" id="3.40.50.300">
    <property type="entry name" value="P-loop containing nucleotide triphosphate hydrolases"/>
    <property type="match status" value="1"/>
</dbReference>
<dbReference type="GO" id="GO:0005524">
    <property type="term" value="F:ATP binding"/>
    <property type="evidence" value="ECO:0007669"/>
    <property type="project" value="UniProtKB-KW"/>
</dbReference>
<organism evidence="10 11">
    <name type="scientific">Pyramidobacter porci</name>
    <dbReference type="NCBI Taxonomy" id="2605789"/>
    <lineage>
        <taxon>Bacteria</taxon>
        <taxon>Thermotogati</taxon>
        <taxon>Synergistota</taxon>
        <taxon>Synergistia</taxon>
        <taxon>Synergistales</taxon>
        <taxon>Dethiosulfovibrionaceae</taxon>
        <taxon>Pyramidobacter</taxon>
    </lineage>
</organism>
<evidence type="ECO:0000313" key="10">
    <source>
        <dbReference type="EMBL" id="MST56043.1"/>
    </source>
</evidence>
<gene>
    <name evidence="10" type="ORF">FYJ74_08370</name>
</gene>
<keyword evidence="11" id="KW-1185">Reference proteome</keyword>
<evidence type="ECO:0000256" key="5">
    <source>
        <dbReference type="ARBA" id="ARBA00022741"/>
    </source>
</evidence>
<dbReference type="FunFam" id="3.40.50.300:FF:000224">
    <property type="entry name" value="Energy-coupling factor transporter ATP-binding protein EcfA"/>
    <property type="match status" value="1"/>
</dbReference>
<evidence type="ECO:0000256" key="6">
    <source>
        <dbReference type="ARBA" id="ARBA00022840"/>
    </source>
</evidence>